<reference evidence="2" key="1">
    <citation type="submission" date="2021-05" db="EMBL/GenBank/DDBJ databases">
        <title>A free-living protist that lacks canonical eukaryotic 1 DNA replication and segregation systems.</title>
        <authorList>
            <person name="Salas-Leiva D.E."/>
            <person name="Tromer E.C."/>
            <person name="Curtis B.A."/>
            <person name="Jerlstrom-Hultqvist J."/>
            <person name="Kolisko M."/>
            <person name="Yi Z."/>
            <person name="Salas-Leiva J.S."/>
            <person name="Gallot-Lavallee L."/>
            <person name="Kops G.J.P.L."/>
            <person name="Archibald J.M."/>
            <person name="Simpson A.G.B."/>
            <person name="Roger A.J."/>
        </authorList>
    </citation>
    <scope>NUCLEOTIDE SEQUENCE</scope>
    <source>
        <strain evidence="2">BICM</strain>
    </source>
</reference>
<comment type="caution">
    <text evidence="2">The sequence shown here is derived from an EMBL/GenBank/DDBJ whole genome shotgun (WGS) entry which is preliminary data.</text>
</comment>
<sequence length="453" mass="51782">MPSIARNQGVPLIQRLHHEADFRDIDRAKKKHLQELQEAKSCSFKPQINQKSARILKNRPAGRDYRPIHERIDSISKAKATKLARLKTEQMNSSDNTFSPAITAKSKVIAERIDKTGDGLRTTSRAQAARPMSAQKNEFTYHPKLNRKSAEIVKHSRLFSSDSDFLSRQSVFEMRRERNKRELQQLTTPRPGSAKPRTSAEIAQVTERLYNTQPKRGEQPWVGQGGCTFQPEINPTSRAIGRTSTVEELVSDDRTRMRREMARKMADKAFAEAHTFKPERVSKVDAESHYDFKHPERILTQIESDEVDRSVRQQQLKHVVSAEEVIGCTFKPTIRSAPAVTADPIVVRGLGRFLELKDIARRNKEEKQQLEDRAFHANPTAHRDLPYTVPEPFALSTDPGQTERQRRVLEDARAREMAECTFQPNGGRVKQGEILNAIINDFSDDEDDWDDDI</sequence>
<gene>
    <name evidence="2" type="ORF">J8273_3970</name>
</gene>
<dbReference type="Proteomes" id="UP000717585">
    <property type="component" value="Unassembled WGS sequence"/>
</dbReference>
<protein>
    <submittedName>
        <fullName evidence="2">Uncharacterized protein</fullName>
    </submittedName>
</protein>
<dbReference type="AlphaFoldDB" id="A0A8J6ATQ2"/>
<evidence type="ECO:0000256" key="1">
    <source>
        <dbReference type="SAM" id="MobiDB-lite"/>
    </source>
</evidence>
<proteinExistence type="predicted"/>
<dbReference type="EMBL" id="JAHDYR010000015">
    <property type="protein sequence ID" value="KAG9394336.1"/>
    <property type="molecule type" value="Genomic_DNA"/>
</dbReference>
<accession>A0A8J6ATQ2</accession>
<evidence type="ECO:0000313" key="2">
    <source>
        <dbReference type="EMBL" id="KAG9394336.1"/>
    </source>
</evidence>
<dbReference type="OrthoDB" id="78067at2759"/>
<dbReference type="PANTHER" id="PTHR37028:SF4">
    <property type="entry name" value="ALMS MOTIF DOMAIN-CONTAINING PROTEIN"/>
    <property type="match status" value="1"/>
</dbReference>
<feature type="region of interest" description="Disordered" evidence="1">
    <location>
        <begin position="215"/>
        <end position="235"/>
    </location>
</feature>
<feature type="region of interest" description="Disordered" evidence="1">
    <location>
        <begin position="177"/>
        <end position="199"/>
    </location>
</feature>
<dbReference type="PANTHER" id="PTHR37028">
    <property type="entry name" value="UNNAMED PRODUCT-RELATED"/>
    <property type="match status" value="1"/>
</dbReference>
<organism evidence="2 3">
    <name type="scientific">Carpediemonas membranifera</name>
    <dbReference type="NCBI Taxonomy" id="201153"/>
    <lineage>
        <taxon>Eukaryota</taxon>
        <taxon>Metamonada</taxon>
        <taxon>Carpediemonas-like organisms</taxon>
        <taxon>Carpediemonas</taxon>
    </lineage>
</organism>
<evidence type="ECO:0000313" key="3">
    <source>
        <dbReference type="Proteomes" id="UP000717585"/>
    </source>
</evidence>
<name>A0A8J6ATQ2_9EUKA</name>
<keyword evidence="3" id="KW-1185">Reference proteome</keyword>